<dbReference type="EMBL" id="CP003125">
    <property type="protein sequence ID" value="AEV18989.1"/>
    <property type="molecule type" value="Genomic_DNA"/>
</dbReference>
<evidence type="ECO:0000256" key="1">
    <source>
        <dbReference type="ARBA" id="ARBA00004651"/>
    </source>
</evidence>
<evidence type="ECO:0000256" key="3">
    <source>
        <dbReference type="ARBA" id="ARBA00022989"/>
    </source>
</evidence>
<protein>
    <submittedName>
        <fullName evidence="6">Major facilitator superfamily MFS_1</fullName>
    </submittedName>
</protein>
<dbReference type="InterPro" id="IPR005829">
    <property type="entry name" value="Sugar_transporter_CS"/>
</dbReference>
<dbReference type="Pfam" id="PF07690">
    <property type="entry name" value="MFS_1"/>
    <property type="match status" value="1"/>
</dbReference>
<evidence type="ECO:0000313" key="7">
    <source>
        <dbReference type="Proteomes" id="UP000005636"/>
    </source>
</evidence>
<gene>
    <name evidence="6" type="ORF">GTCCBUS3UF5_16770</name>
</gene>
<evidence type="ECO:0000313" key="6">
    <source>
        <dbReference type="EMBL" id="AEV18989.1"/>
    </source>
</evidence>
<dbReference type="PROSITE" id="PS00216">
    <property type="entry name" value="SUGAR_TRANSPORT_1"/>
    <property type="match status" value="1"/>
</dbReference>
<reference evidence="6 7" key="1">
    <citation type="submission" date="2011-11" db="EMBL/GenBank/DDBJ databases">
        <title>Complete genome sequence of thermophilic Geobacillus thermoleovorans CCB_US3_UF5.</title>
        <authorList>
            <person name="Muhd Sakaff M.K.L."/>
            <person name="Abdul Rahman A.Y."/>
            <person name="Saito J.A."/>
            <person name="Hou S."/>
            <person name="Alam M."/>
        </authorList>
    </citation>
    <scope>NUCLEOTIDE SEQUENCE [LARGE SCALE GENOMIC DNA]</scope>
    <source>
        <strain evidence="6 7">CCB_US3_UF5</strain>
    </source>
</reference>
<keyword evidence="7" id="KW-1185">Reference proteome</keyword>
<feature type="transmembrane region" description="Helical" evidence="5">
    <location>
        <begin position="62"/>
        <end position="82"/>
    </location>
</feature>
<evidence type="ECO:0000256" key="4">
    <source>
        <dbReference type="ARBA" id="ARBA00023136"/>
    </source>
</evidence>
<evidence type="ECO:0000256" key="5">
    <source>
        <dbReference type="SAM" id="Phobius"/>
    </source>
</evidence>
<keyword evidence="3 5" id="KW-1133">Transmembrane helix</keyword>
<dbReference type="SUPFAM" id="SSF103473">
    <property type="entry name" value="MFS general substrate transporter"/>
    <property type="match status" value="1"/>
</dbReference>
<proteinExistence type="predicted"/>
<name>A0ABN4A0D1_GEOTH</name>
<sequence length="97" mass="10588">MPGWRAKIAHGTFPFISIYFADAFGKETAGLLLIVSQLFSVITNLMGGYCADVFGRKRMMVLSAYGQGAAFFVFALASSPWWSSPFVGFLSFTENAV</sequence>
<evidence type="ECO:0000256" key="2">
    <source>
        <dbReference type="ARBA" id="ARBA00022692"/>
    </source>
</evidence>
<keyword evidence="2 5" id="KW-0812">Transmembrane</keyword>
<keyword evidence="4 5" id="KW-0472">Membrane</keyword>
<organism evidence="6 7">
    <name type="scientific">Geobacillus thermoleovorans CCB_US3_UF5</name>
    <dbReference type="NCBI Taxonomy" id="1111068"/>
    <lineage>
        <taxon>Bacteria</taxon>
        <taxon>Bacillati</taxon>
        <taxon>Bacillota</taxon>
        <taxon>Bacilli</taxon>
        <taxon>Bacillales</taxon>
        <taxon>Anoxybacillaceae</taxon>
        <taxon>Geobacillus</taxon>
        <taxon>Geobacillus thermoleovorans group</taxon>
    </lineage>
</organism>
<dbReference type="InterPro" id="IPR011701">
    <property type="entry name" value="MFS"/>
</dbReference>
<dbReference type="Gene3D" id="1.20.1250.20">
    <property type="entry name" value="MFS general substrate transporter like domains"/>
    <property type="match status" value="1"/>
</dbReference>
<feature type="transmembrane region" description="Helical" evidence="5">
    <location>
        <begin position="29"/>
        <end position="50"/>
    </location>
</feature>
<dbReference type="Proteomes" id="UP000005636">
    <property type="component" value="Chromosome"/>
</dbReference>
<comment type="subcellular location">
    <subcellularLocation>
        <location evidence="1">Cell membrane</location>
        <topology evidence="1">Multi-pass membrane protein</topology>
    </subcellularLocation>
</comment>
<dbReference type="InterPro" id="IPR036259">
    <property type="entry name" value="MFS_trans_sf"/>
</dbReference>
<accession>A0ABN4A0D1</accession>